<organism evidence="3 4">
    <name type="scientific">Paludifilum halophilum</name>
    <dbReference type="NCBI Taxonomy" id="1642702"/>
    <lineage>
        <taxon>Bacteria</taxon>
        <taxon>Bacillati</taxon>
        <taxon>Bacillota</taxon>
        <taxon>Bacilli</taxon>
        <taxon>Bacillales</taxon>
        <taxon>Thermoactinomycetaceae</taxon>
        <taxon>Paludifilum</taxon>
    </lineage>
</organism>
<dbReference type="OrthoDB" id="2213423at2"/>
<dbReference type="InterPro" id="IPR029058">
    <property type="entry name" value="AB_hydrolase_fold"/>
</dbReference>
<dbReference type="SUPFAM" id="SSF53474">
    <property type="entry name" value="alpha/beta-Hydrolases"/>
    <property type="match status" value="1"/>
</dbReference>
<evidence type="ECO:0000259" key="2">
    <source>
        <dbReference type="Pfam" id="PF00975"/>
    </source>
</evidence>
<dbReference type="GO" id="GO:0008610">
    <property type="term" value="P:lipid biosynthetic process"/>
    <property type="evidence" value="ECO:0007669"/>
    <property type="project" value="TreeGrafter"/>
</dbReference>
<evidence type="ECO:0000256" key="1">
    <source>
        <dbReference type="ARBA" id="ARBA00007169"/>
    </source>
</evidence>
<dbReference type="InterPro" id="IPR001031">
    <property type="entry name" value="Thioesterase"/>
</dbReference>
<feature type="domain" description="Thioesterase" evidence="2">
    <location>
        <begin position="9"/>
        <end position="235"/>
    </location>
</feature>
<dbReference type="InterPro" id="IPR012223">
    <property type="entry name" value="TEII"/>
</dbReference>
<name>A0A235B2K6_9BACL</name>
<dbReference type="Pfam" id="PF00975">
    <property type="entry name" value="Thioesterase"/>
    <property type="match status" value="1"/>
</dbReference>
<evidence type="ECO:0000313" key="3">
    <source>
        <dbReference type="EMBL" id="OYD06538.1"/>
    </source>
</evidence>
<evidence type="ECO:0000313" key="4">
    <source>
        <dbReference type="Proteomes" id="UP000215459"/>
    </source>
</evidence>
<dbReference type="Proteomes" id="UP000215459">
    <property type="component" value="Unassembled WGS sequence"/>
</dbReference>
<dbReference type="PANTHER" id="PTHR11487:SF0">
    <property type="entry name" value="S-ACYL FATTY ACID SYNTHASE THIOESTERASE, MEDIUM CHAIN"/>
    <property type="match status" value="1"/>
</dbReference>
<comment type="similarity">
    <text evidence="1">Belongs to the thioesterase family.</text>
</comment>
<reference evidence="3 4" key="1">
    <citation type="submission" date="2017-07" db="EMBL/GenBank/DDBJ databases">
        <title>The genome sequence of Paludifilum halophilum highlights mechanisms for microbial adaptation to high salt environemnts.</title>
        <authorList>
            <person name="Belbahri L."/>
        </authorList>
    </citation>
    <scope>NUCLEOTIDE SEQUENCE [LARGE SCALE GENOMIC DNA]</scope>
    <source>
        <strain evidence="3 4">DSM 102817</strain>
    </source>
</reference>
<dbReference type="PANTHER" id="PTHR11487">
    <property type="entry name" value="THIOESTERASE"/>
    <property type="match status" value="1"/>
</dbReference>
<protein>
    <recommendedName>
        <fullName evidence="2">Thioesterase domain-containing protein</fullName>
    </recommendedName>
</protein>
<comment type="caution">
    <text evidence="3">The sequence shown here is derived from an EMBL/GenBank/DDBJ whole genome shotgun (WGS) entry which is preliminary data.</text>
</comment>
<keyword evidence="4" id="KW-1185">Reference proteome</keyword>
<dbReference type="EMBL" id="NOWF01000011">
    <property type="protein sequence ID" value="OYD06538.1"/>
    <property type="molecule type" value="Genomic_DNA"/>
</dbReference>
<accession>A0A235B2K6</accession>
<gene>
    <name evidence="3" type="ORF">CHM34_15700</name>
</gene>
<proteinExistence type="inferred from homology"/>
<dbReference type="AlphaFoldDB" id="A0A235B2K6"/>
<sequence>MKMCMMQVKLLCFPYAGGSARIYDSWKNNIHPSIDVVPIEPSGRGTRMNEPLCDSMEEMVEDLYPRVRKELEDHLPYALFGHSLGGLVVYEMAHRLMEKGDKKPQHLFVSGKRAPHMKDSQKQIHRLRDQEFIQEIYQLGGTPKEVLQEKELLELILPVLRKDYRVAETYRYPTGRRLLTSEISVLYGTRDEIMSGSEAREWEELTAKGTRTYPFEGGHFFIHDHWKEVLKTIQQTLLGSPVSPSAHSRI</sequence>
<dbReference type="Gene3D" id="3.40.50.1820">
    <property type="entry name" value="alpha/beta hydrolase"/>
    <property type="match status" value="1"/>
</dbReference>